<reference evidence="4" key="2">
    <citation type="submission" date="2022-09" db="EMBL/GenBank/DDBJ databases">
        <title>Aerococcus urinae taxonomy study.</title>
        <authorList>
            <person name="Christensen J."/>
            <person name="Senneby E."/>
        </authorList>
    </citation>
    <scope>NUCLEOTIDE SEQUENCE</scope>
    <source>
        <strain evidence="4">NLD-066-U95</strain>
    </source>
</reference>
<dbReference type="EMBL" id="JAOTML010000002">
    <property type="protein sequence ID" value="MCY3052960.1"/>
    <property type="molecule type" value="Genomic_DNA"/>
</dbReference>
<feature type="compositionally biased region" description="Low complexity" evidence="1">
    <location>
        <begin position="29"/>
        <end position="43"/>
    </location>
</feature>
<feature type="region of interest" description="Disordered" evidence="1">
    <location>
        <begin position="25"/>
        <end position="108"/>
    </location>
</feature>
<dbReference type="KEGG" id="aun:AWM73_08215"/>
<keyword evidence="7" id="KW-1185">Reference proteome</keyword>
<feature type="signal peptide" evidence="2">
    <location>
        <begin position="1"/>
        <end position="26"/>
    </location>
</feature>
<dbReference type="RefSeq" id="WP_060778893.1">
    <property type="nucleotide sequence ID" value="NZ_CAJHLF010000004.1"/>
</dbReference>
<keyword evidence="2" id="KW-0732">Signal</keyword>
<reference evidence="5 6" key="1">
    <citation type="submission" date="2020-12" db="EMBL/GenBank/DDBJ databases">
        <title>FDA dAtabase for Regulatory Grade micrObial Sequences (FDA-ARGOS): Supporting development and validation of Infectious Disease Dx tests.</title>
        <authorList>
            <person name="Sproer C."/>
            <person name="Gronow S."/>
            <person name="Severitt S."/>
            <person name="Schroder I."/>
            <person name="Tallon L."/>
            <person name="Sadzewicz L."/>
            <person name="Zhao X."/>
            <person name="Boylan J."/>
            <person name="Ott S."/>
            <person name="Bowen H."/>
            <person name="Vavikolanu K."/>
            <person name="Mehta A."/>
            <person name="Aluvathingal J."/>
            <person name="Nadendla S."/>
            <person name="Lowell S."/>
            <person name="Myers T."/>
            <person name="Yan Y."/>
            <person name="Sichtig H."/>
        </authorList>
    </citation>
    <scope>NUCLEOTIDE SEQUENCE [LARGE SCALE GENOMIC DNA]</scope>
    <source>
        <strain evidence="5 6">FDAARGOS_911</strain>
    </source>
</reference>
<feature type="domain" description="DUF6287" evidence="3">
    <location>
        <begin position="112"/>
        <end position="145"/>
    </location>
</feature>
<dbReference type="PROSITE" id="PS51257">
    <property type="entry name" value="PROKAR_LIPOPROTEIN"/>
    <property type="match status" value="1"/>
</dbReference>
<evidence type="ECO:0000259" key="3">
    <source>
        <dbReference type="Pfam" id="PF19804"/>
    </source>
</evidence>
<dbReference type="Proteomes" id="UP000594771">
    <property type="component" value="Chromosome"/>
</dbReference>
<protein>
    <submittedName>
        <fullName evidence="4">DUF6287 domain-containing protein</fullName>
    </submittedName>
</protein>
<evidence type="ECO:0000313" key="6">
    <source>
        <dbReference type="Proteomes" id="UP000594771"/>
    </source>
</evidence>
<proteinExistence type="predicted"/>
<dbReference type="GeneID" id="35767675"/>
<sequence>MKKANHKLLSLTALLALFLVGCQNDADQSTASSQSQESVSSEASSEKEESKEKESSKEESESKEKKEKAEKAAKEEKTESESQAEETESDSSVNESSVPTIAGDLGRTTSHQGIDIEQLQQGDHSTLVGTWRNGNGEELVIDEDGYVNGNLYIFLDPFRMESQTMIVNIKEPDSYGGAALNIIPAGTQMKAPMLDLVDASDYSRDRLLVAQTYGTMEMPEEFYYRVD</sequence>
<evidence type="ECO:0000256" key="1">
    <source>
        <dbReference type="SAM" id="MobiDB-lite"/>
    </source>
</evidence>
<dbReference type="InterPro" id="IPR046254">
    <property type="entry name" value="DUF6287"/>
</dbReference>
<dbReference type="OrthoDB" id="2136578at2"/>
<organism evidence="5 6">
    <name type="scientific">Aerococcus urinae</name>
    <dbReference type="NCBI Taxonomy" id="1376"/>
    <lineage>
        <taxon>Bacteria</taxon>
        <taxon>Bacillati</taxon>
        <taxon>Bacillota</taxon>
        <taxon>Bacilli</taxon>
        <taxon>Lactobacillales</taxon>
        <taxon>Aerococcaceae</taxon>
        <taxon>Aerococcus</taxon>
    </lineage>
</organism>
<evidence type="ECO:0000313" key="4">
    <source>
        <dbReference type="EMBL" id="MCY3052960.1"/>
    </source>
</evidence>
<evidence type="ECO:0000313" key="7">
    <source>
        <dbReference type="Proteomes" id="UP001069145"/>
    </source>
</evidence>
<dbReference type="AlphaFoldDB" id="A0A109REX6"/>
<accession>A0A109REX6</accession>
<dbReference type="Proteomes" id="UP001069145">
    <property type="component" value="Unassembled WGS sequence"/>
</dbReference>
<feature type="chain" id="PRO_5043545502" evidence="2">
    <location>
        <begin position="27"/>
        <end position="227"/>
    </location>
</feature>
<gene>
    <name evidence="5" type="ORF">I6G68_01795</name>
    <name evidence="4" type="ORF">ODY43_03065</name>
</gene>
<feature type="compositionally biased region" description="Basic and acidic residues" evidence="1">
    <location>
        <begin position="44"/>
        <end position="80"/>
    </location>
</feature>
<name>A0A109REX6_9LACT</name>
<dbReference type="EMBL" id="CP065662">
    <property type="protein sequence ID" value="QPS01833.1"/>
    <property type="molecule type" value="Genomic_DNA"/>
</dbReference>
<dbReference type="Pfam" id="PF19804">
    <property type="entry name" value="DUF6287"/>
    <property type="match status" value="1"/>
</dbReference>
<evidence type="ECO:0000256" key="2">
    <source>
        <dbReference type="SAM" id="SignalP"/>
    </source>
</evidence>
<evidence type="ECO:0000313" key="5">
    <source>
        <dbReference type="EMBL" id="QPS01833.1"/>
    </source>
</evidence>